<dbReference type="SMART" id="SM00267">
    <property type="entry name" value="GGDEF"/>
    <property type="match status" value="1"/>
</dbReference>
<accession>A0A846QI99</accession>
<dbReference type="InterPro" id="IPR035965">
    <property type="entry name" value="PAS-like_dom_sf"/>
</dbReference>
<dbReference type="NCBIfam" id="TIGR00254">
    <property type="entry name" value="GGDEF"/>
    <property type="match status" value="1"/>
</dbReference>
<dbReference type="Pfam" id="PF00563">
    <property type="entry name" value="EAL"/>
    <property type="match status" value="1"/>
</dbReference>
<dbReference type="InterPro" id="IPR001633">
    <property type="entry name" value="EAL_dom"/>
</dbReference>
<dbReference type="SUPFAM" id="SSF55785">
    <property type="entry name" value="PYP-like sensor domain (PAS domain)"/>
    <property type="match status" value="2"/>
</dbReference>
<dbReference type="InterPro" id="IPR000700">
    <property type="entry name" value="PAS-assoc_C"/>
</dbReference>
<dbReference type="PROSITE" id="PS50883">
    <property type="entry name" value="EAL"/>
    <property type="match status" value="1"/>
</dbReference>
<reference evidence="6 7" key="1">
    <citation type="submission" date="2020-03" db="EMBL/GenBank/DDBJ databases">
        <title>Genomic Encyclopedia of Type Strains, Phase IV (KMG-IV): sequencing the most valuable type-strain genomes for metagenomic binning, comparative biology and taxonomic classification.</title>
        <authorList>
            <person name="Goeker M."/>
        </authorList>
    </citation>
    <scope>NUCLEOTIDE SEQUENCE [LARGE SCALE GENOMIC DNA]</scope>
    <source>
        <strain evidence="6 7">DSM 24233</strain>
    </source>
</reference>
<dbReference type="InterPro" id="IPR035919">
    <property type="entry name" value="EAL_sf"/>
</dbReference>
<gene>
    <name evidence="6" type="ORF">GGQ74_001631</name>
</gene>
<evidence type="ECO:0000313" key="7">
    <source>
        <dbReference type="Proteomes" id="UP000580856"/>
    </source>
</evidence>
<dbReference type="Gene3D" id="3.30.450.20">
    <property type="entry name" value="PAS domain"/>
    <property type="match status" value="2"/>
</dbReference>
<dbReference type="SUPFAM" id="SSF55073">
    <property type="entry name" value="Nucleotide cyclase"/>
    <property type="match status" value="1"/>
</dbReference>
<evidence type="ECO:0000259" key="5">
    <source>
        <dbReference type="PROSITE" id="PS50887"/>
    </source>
</evidence>
<dbReference type="AlphaFoldDB" id="A0A846QI99"/>
<dbReference type="PANTHER" id="PTHR44757:SF2">
    <property type="entry name" value="BIOFILM ARCHITECTURE MAINTENANCE PROTEIN MBAA"/>
    <property type="match status" value="1"/>
</dbReference>
<dbReference type="SMART" id="SM00091">
    <property type="entry name" value="PAS"/>
    <property type="match status" value="2"/>
</dbReference>
<dbReference type="SUPFAM" id="SSF141868">
    <property type="entry name" value="EAL domain-like"/>
    <property type="match status" value="1"/>
</dbReference>
<dbReference type="SMART" id="SM00086">
    <property type="entry name" value="PAC"/>
    <property type="match status" value="2"/>
</dbReference>
<dbReference type="Gene3D" id="3.30.450.40">
    <property type="match status" value="1"/>
</dbReference>
<name>A0A846QI99_9BACT</name>
<proteinExistence type="predicted"/>
<dbReference type="InterPro" id="IPR013656">
    <property type="entry name" value="PAS_4"/>
</dbReference>
<sequence length="902" mass="101649">MPPSIAAELTELQRLRQQNESLRRELAALRNLIRNETVTPNMPEWLPSVVERCPALVVATDADGLIEYANAAFFGALGLPREDVTGQSIFEYAADNTLTQVERRRMMRTLHSGRPWRGLLRCNAADGTCHWLDAEVMRHDDGEDGMRLVGVMEDVTERLRTRSESARQERNIAILYRIANAVNMSGDLGELFPAIHAILLEYIDTPNFYIALVDAERDRLSFPYFADERDTYYEIGNISDPETKSLTLDVIRSGRPLIVRRNDVDEQGVGLRDGISGVIGTMCAQWLGVPLMVEGRITGAMVVQDYEDPEHFSERDLTILSAISGQVALSIERKRMEDALRRSEARYRMVSDSAHDLETWASPQGRLLYVSPSCERITGFTPDIFIDDPAFVESLIHRDDLPLWRSYMECRHETGSDSLDFRIFRKDGRMRWLSVVCRAVADDDGTPMGVRCSMRDITDRKALELRLGYEALHDLLTGLPNRELCLDRMRQVLERAKRREDYYFAVVFLDINRFKVINDSLGHAFGDAVLREAAMRLLHCVRSLDTVSRFGGDEFILLLDELESPREAISAVRRVREALARPLAVGDKEVRLSVSCGVVLSPTDYSEPEELLQNANIALHRAKESRHNRIKVFTERMREQAVAMLHLENDLRRGIDNREFFVLYQPIISLRSGHVIGFEALCRWRHPVRGIVGPGEFIPSAELTGDIIDLGLWVLREACATMAAWQKAYPHRNDLVMSVNISSKQFAQPSLVDQITCIIEETGIVPSSLKLEITESAVMENAESALVMLRRLKALGIQLSIDDFGTGYSSLAYLQRFPVDTLKVDRSFIADMCSGTQNTEIVRAVLVLARTLGLDVIAEGVEESDQINALRGLDCEYVQGFFFSCPLERDAASALLASANVG</sequence>
<dbReference type="PROSITE" id="PS50112">
    <property type="entry name" value="PAS"/>
    <property type="match status" value="2"/>
</dbReference>
<feature type="domain" description="PAS" evidence="2">
    <location>
        <begin position="42"/>
        <end position="113"/>
    </location>
</feature>
<dbReference type="EMBL" id="JAATJA010000002">
    <property type="protein sequence ID" value="NJB67958.1"/>
    <property type="molecule type" value="Genomic_DNA"/>
</dbReference>
<dbReference type="Pfam" id="PF00990">
    <property type="entry name" value="GGDEF"/>
    <property type="match status" value="1"/>
</dbReference>
<dbReference type="CDD" id="cd01949">
    <property type="entry name" value="GGDEF"/>
    <property type="match status" value="1"/>
</dbReference>
<dbReference type="InterPro" id="IPR029016">
    <property type="entry name" value="GAF-like_dom_sf"/>
</dbReference>
<dbReference type="RefSeq" id="WP_167941064.1">
    <property type="nucleotide sequence ID" value="NZ_JAATJA010000002.1"/>
</dbReference>
<dbReference type="SMART" id="SM00065">
    <property type="entry name" value="GAF"/>
    <property type="match status" value="1"/>
</dbReference>
<dbReference type="InterPro" id="IPR029787">
    <property type="entry name" value="Nucleotide_cyclase"/>
</dbReference>
<keyword evidence="7" id="KW-1185">Reference proteome</keyword>
<dbReference type="Gene3D" id="3.20.20.450">
    <property type="entry name" value="EAL domain"/>
    <property type="match status" value="1"/>
</dbReference>
<dbReference type="InterPro" id="IPR000160">
    <property type="entry name" value="GGDEF_dom"/>
</dbReference>
<feature type="coiled-coil region" evidence="1">
    <location>
        <begin position="5"/>
        <end position="39"/>
    </location>
</feature>
<evidence type="ECO:0000313" key="6">
    <source>
        <dbReference type="EMBL" id="NJB67958.1"/>
    </source>
</evidence>
<feature type="domain" description="GGDEF" evidence="5">
    <location>
        <begin position="502"/>
        <end position="635"/>
    </location>
</feature>
<feature type="domain" description="PAC" evidence="3">
    <location>
        <begin position="417"/>
        <end position="469"/>
    </location>
</feature>
<dbReference type="Pfam" id="PF13185">
    <property type="entry name" value="GAF_2"/>
    <property type="match status" value="1"/>
</dbReference>
<dbReference type="Pfam" id="PF08448">
    <property type="entry name" value="PAS_4"/>
    <property type="match status" value="1"/>
</dbReference>
<dbReference type="InterPro" id="IPR043128">
    <property type="entry name" value="Rev_trsase/Diguanyl_cyclase"/>
</dbReference>
<evidence type="ECO:0000256" key="1">
    <source>
        <dbReference type="SAM" id="Coils"/>
    </source>
</evidence>
<comment type="caution">
    <text evidence="6">The sequence shown here is derived from an EMBL/GenBank/DDBJ whole genome shotgun (WGS) entry which is preliminary data.</text>
</comment>
<organism evidence="6 7">
    <name type="scientific">Desulfobaculum xiamenense</name>
    <dbReference type="NCBI Taxonomy" id="995050"/>
    <lineage>
        <taxon>Bacteria</taxon>
        <taxon>Pseudomonadati</taxon>
        <taxon>Thermodesulfobacteriota</taxon>
        <taxon>Desulfovibrionia</taxon>
        <taxon>Desulfovibrionales</taxon>
        <taxon>Desulfovibrionaceae</taxon>
        <taxon>Desulfobaculum</taxon>
    </lineage>
</organism>
<evidence type="ECO:0000259" key="3">
    <source>
        <dbReference type="PROSITE" id="PS50113"/>
    </source>
</evidence>
<dbReference type="CDD" id="cd01948">
    <property type="entry name" value="EAL"/>
    <property type="match status" value="1"/>
</dbReference>
<dbReference type="CDD" id="cd00130">
    <property type="entry name" value="PAS"/>
    <property type="match status" value="2"/>
</dbReference>
<dbReference type="Gene3D" id="3.30.70.270">
    <property type="match status" value="1"/>
</dbReference>
<dbReference type="Proteomes" id="UP000580856">
    <property type="component" value="Unassembled WGS sequence"/>
</dbReference>
<dbReference type="NCBIfam" id="TIGR00229">
    <property type="entry name" value="sensory_box"/>
    <property type="match status" value="2"/>
</dbReference>
<feature type="domain" description="PAS" evidence="2">
    <location>
        <begin position="343"/>
        <end position="400"/>
    </location>
</feature>
<dbReference type="InterPro" id="IPR003018">
    <property type="entry name" value="GAF"/>
</dbReference>
<dbReference type="PROSITE" id="PS50113">
    <property type="entry name" value="PAC"/>
    <property type="match status" value="1"/>
</dbReference>
<evidence type="ECO:0000259" key="2">
    <source>
        <dbReference type="PROSITE" id="PS50112"/>
    </source>
</evidence>
<dbReference type="InterPro" id="IPR000014">
    <property type="entry name" value="PAS"/>
</dbReference>
<protein>
    <submittedName>
        <fullName evidence="6">Diguanylate cyclase (GGDEF)-like protein/PAS domain S-box-containing protein</fullName>
    </submittedName>
</protein>
<dbReference type="InterPro" id="IPR052155">
    <property type="entry name" value="Biofilm_reg_signaling"/>
</dbReference>
<dbReference type="PROSITE" id="PS50887">
    <property type="entry name" value="GGDEF"/>
    <property type="match status" value="1"/>
</dbReference>
<dbReference type="InterPro" id="IPR001610">
    <property type="entry name" value="PAC"/>
</dbReference>
<dbReference type="Pfam" id="PF08447">
    <property type="entry name" value="PAS_3"/>
    <property type="match status" value="1"/>
</dbReference>
<dbReference type="SUPFAM" id="SSF55781">
    <property type="entry name" value="GAF domain-like"/>
    <property type="match status" value="1"/>
</dbReference>
<dbReference type="SMART" id="SM00052">
    <property type="entry name" value="EAL"/>
    <property type="match status" value="1"/>
</dbReference>
<dbReference type="InterPro" id="IPR013655">
    <property type="entry name" value="PAS_fold_3"/>
</dbReference>
<feature type="domain" description="EAL" evidence="4">
    <location>
        <begin position="644"/>
        <end position="900"/>
    </location>
</feature>
<keyword evidence="1" id="KW-0175">Coiled coil</keyword>
<dbReference type="PANTHER" id="PTHR44757">
    <property type="entry name" value="DIGUANYLATE CYCLASE DGCP"/>
    <property type="match status" value="1"/>
</dbReference>
<evidence type="ECO:0000259" key="4">
    <source>
        <dbReference type="PROSITE" id="PS50883"/>
    </source>
</evidence>